<dbReference type="EMBL" id="JTDK01000020">
    <property type="protein sequence ID" value="KHK95641.1"/>
    <property type="molecule type" value="Genomic_DNA"/>
</dbReference>
<dbReference type="GO" id="GO:0004622">
    <property type="term" value="F:phosphatidylcholine lysophospholipase activity"/>
    <property type="evidence" value="ECO:0007669"/>
    <property type="project" value="TreeGrafter"/>
</dbReference>
<dbReference type="PANTHER" id="PTHR30383:SF5">
    <property type="entry name" value="SGNH HYDROLASE-TYPE ESTERASE DOMAIN-CONTAINING PROTEIN"/>
    <property type="match status" value="1"/>
</dbReference>
<evidence type="ECO:0000256" key="1">
    <source>
        <dbReference type="SAM" id="SignalP"/>
    </source>
</evidence>
<feature type="signal peptide" evidence="1">
    <location>
        <begin position="1"/>
        <end position="33"/>
    </location>
</feature>
<keyword evidence="4" id="KW-1185">Reference proteome</keyword>
<dbReference type="Proteomes" id="UP000031030">
    <property type="component" value="Unassembled WGS sequence"/>
</dbReference>
<dbReference type="Gene3D" id="3.40.50.1110">
    <property type="entry name" value="SGNH hydrolase"/>
    <property type="match status" value="1"/>
</dbReference>
<proteinExistence type="predicted"/>
<dbReference type="InterPro" id="IPR036514">
    <property type="entry name" value="SGNH_hydro_sf"/>
</dbReference>
<feature type="domain" description="SGNH hydrolase-type esterase" evidence="2">
    <location>
        <begin position="43"/>
        <end position="264"/>
    </location>
</feature>
<dbReference type="SUPFAM" id="SSF52266">
    <property type="entry name" value="SGNH hydrolase"/>
    <property type="match status" value="1"/>
</dbReference>
<reference evidence="3 4" key="1">
    <citation type="submission" date="2014-11" db="EMBL/GenBank/DDBJ databases">
        <title>Genome sequence of Microbacterium mangrovi MUSC 115(T).</title>
        <authorList>
            <person name="Lee L.-H."/>
        </authorList>
    </citation>
    <scope>NUCLEOTIDE SEQUENCE [LARGE SCALE GENOMIC DNA]</scope>
    <source>
        <strain evidence="3 4">MUSC 115</strain>
    </source>
</reference>
<keyword evidence="1" id="KW-0732">Signal</keyword>
<dbReference type="AlphaFoldDB" id="A0A0B1ZY06"/>
<dbReference type="PANTHER" id="PTHR30383">
    <property type="entry name" value="THIOESTERASE 1/PROTEASE 1/LYSOPHOSPHOLIPASE L1"/>
    <property type="match status" value="1"/>
</dbReference>
<comment type="caution">
    <text evidence="3">The sequence shown here is derived from an EMBL/GenBank/DDBJ whole genome shotgun (WGS) entry which is preliminary data.</text>
</comment>
<name>A0A0B1ZY06_9MICO</name>
<sequence length="279" mass="28453">MRARPSFARSVAAAAASAVVVVALVFTAGGASAAPSYPAKMAALGDSITQAATTCSSLSSCPANSWSTGTNTTVQSHATRLRLAGDTGLVAYNDAVSGAASAALPGQAATAVSQGAQYVTIEMGANDACTSSVSTMTPTATFQANVTAALTTLRNAGTAHIFVASIPSLMRLYNLEKGSFSARFVWALLGVCKSMLANPTSTSAADVARRAAVQQRVDDFNAVLAAACQAVTTCTWDKGAVANYAFSKSEISTTDYFHPSLTGQASLARITWAVSPWVS</sequence>
<dbReference type="STRING" id="1348253.LK09_18345"/>
<evidence type="ECO:0000313" key="4">
    <source>
        <dbReference type="Proteomes" id="UP000031030"/>
    </source>
</evidence>
<dbReference type="InterPro" id="IPR013830">
    <property type="entry name" value="SGNH_hydro"/>
</dbReference>
<gene>
    <name evidence="3" type="ORF">LK09_18345</name>
</gene>
<protein>
    <recommendedName>
        <fullName evidence="2">SGNH hydrolase-type esterase domain-containing protein</fullName>
    </recommendedName>
</protein>
<feature type="chain" id="PRO_5002069316" description="SGNH hydrolase-type esterase domain-containing protein" evidence="1">
    <location>
        <begin position="34"/>
        <end position="279"/>
    </location>
</feature>
<dbReference type="OrthoDB" id="5561551at2"/>
<evidence type="ECO:0000259" key="2">
    <source>
        <dbReference type="Pfam" id="PF13472"/>
    </source>
</evidence>
<evidence type="ECO:0000313" key="3">
    <source>
        <dbReference type="EMBL" id="KHK95641.1"/>
    </source>
</evidence>
<dbReference type="RefSeq" id="WP_039402818.1">
    <property type="nucleotide sequence ID" value="NZ_JTDK01000020.1"/>
</dbReference>
<dbReference type="InterPro" id="IPR051532">
    <property type="entry name" value="Ester_Hydrolysis_Enzymes"/>
</dbReference>
<organism evidence="3 4">
    <name type="scientific">Microbacterium mangrovi</name>
    <dbReference type="NCBI Taxonomy" id="1348253"/>
    <lineage>
        <taxon>Bacteria</taxon>
        <taxon>Bacillati</taxon>
        <taxon>Actinomycetota</taxon>
        <taxon>Actinomycetes</taxon>
        <taxon>Micrococcales</taxon>
        <taxon>Microbacteriaceae</taxon>
        <taxon>Microbacterium</taxon>
    </lineage>
</organism>
<dbReference type="Pfam" id="PF13472">
    <property type="entry name" value="Lipase_GDSL_2"/>
    <property type="match status" value="1"/>
</dbReference>
<accession>A0A0B1ZY06</accession>